<dbReference type="OrthoDB" id="9788327at2"/>
<feature type="transmembrane region" description="Helical" evidence="3">
    <location>
        <begin position="7"/>
        <end position="25"/>
    </location>
</feature>
<dbReference type="AlphaFoldDB" id="A0A1H7GDA2"/>
<evidence type="ECO:0000256" key="3">
    <source>
        <dbReference type="SAM" id="Phobius"/>
    </source>
</evidence>
<organism evidence="4 5">
    <name type="scientific">Ruminococcus albus</name>
    <dbReference type="NCBI Taxonomy" id="1264"/>
    <lineage>
        <taxon>Bacteria</taxon>
        <taxon>Bacillati</taxon>
        <taxon>Bacillota</taxon>
        <taxon>Clostridia</taxon>
        <taxon>Eubacteriales</taxon>
        <taxon>Oscillospiraceae</taxon>
        <taxon>Ruminococcus</taxon>
    </lineage>
</organism>
<dbReference type="PANTHER" id="PTHR46652:SF3">
    <property type="entry name" value="LEUCINE-RICH REPEAT-CONTAINING PROTEIN 9"/>
    <property type="match status" value="1"/>
</dbReference>
<evidence type="ECO:0000313" key="4">
    <source>
        <dbReference type="EMBL" id="SEK34822.1"/>
    </source>
</evidence>
<protein>
    <submittedName>
        <fullName evidence="4">Internalin A</fullName>
    </submittedName>
</protein>
<gene>
    <name evidence="4" type="ORF">SAMN05216469_10220</name>
</gene>
<dbReference type="SUPFAM" id="SSF52058">
    <property type="entry name" value="L domain-like"/>
    <property type="match status" value="1"/>
</dbReference>
<sequence>MTKTKKRILFMLSFLIILCVSFIFIRSNFVIFDNRIVYVKKKGLGIGYLDEEKAKTLSRFKDLEKLEIVICDVSSIDFLKEMPRLDDLILDVRNIRDLSPIGSCTELQRLELKGEDYENLDFLNDLNSLEWLEIVGSGVKDIEPLRQKNTIELLRIYINTLEDISAISEMENIKSLTIFSKELSDCTPLSSCTGLKTLSLSGCEKIDSLDFLDGMDGLEEIDLKGTSVTNFEPLLDLKSLDEVTVSNGQLNYEMTKALEKKGVSIEYEE</sequence>
<keyword evidence="3" id="KW-0472">Membrane</keyword>
<accession>A0A1H7GDA2</accession>
<proteinExistence type="predicted"/>
<dbReference type="RefSeq" id="WP_074829049.1">
    <property type="nucleotide sequence ID" value="NZ_FOAT01000002.1"/>
</dbReference>
<dbReference type="InterPro" id="IPR050836">
    <property type="entry name" value="SDS22/Internalin_LRR"/>
</dbReference>
<evidence type="ECO:0000313" key="5">
    <source>
        <dbReference type="Proteomes" id="UP000186015"/>
    </source>
</evidence>
<dbReference type="Proteomes" id="UP000186015">
    <property type="component" value="Unassembled WGS sequence"/>
</dbReference>
<keyword evidence="3" id="KW-1133">Transmembrane helix</keyword>
<evidence type="ECO:0000256" key="1">
    <source>
        <dbReference type="ARBA" id="ARBA00022614"/>
    </source>
</evidence>
<evidence type="ECO:0000256" key="2">
    <source>
        <dbReference type="ARBA" id="ARBA00022737"/>
    </source>
</evidence>
<dbReference type="EMBL" id="FOAT01000002">
    <property type="protein sequence ID" value="SEK34822.1"/>
    <property type="molecule type" value="Genomic_DNA"/>
</dbReference>
<dbReference type="Gene3D" id="3.80.10.10">
    <property type="entry name" value="Ribonuclease Inhibitor"/>
    <property type="match status" value="1"/>
</dbReference>
<dbReference type="PANTHER" id="PTHR46652">
    <property type="entry name" value="LEUCINE-RICH REPEAT AND IQ DOMAIN-CONTAINING PROTEIN 1-RELATED"/>
    <property type="match status" value="1"/>
</dbReference>
<keyword evidence="2" id="KW-0677">Repeat</keyword>
<keyword evidence="1" id="KW-0433">Leucine-rich repeat</keyword>
<dbReference type="InterPro" id="IPR032675">
    <property type="entry name" value="LRR_dom_sf"/>
</dbReference>
<name>A0A1H7GDA2_RUMAL</name>
<reference evidence="4 5" key="1">
    <citation type="submission" date="2016-10" db="EMBL/GenBank/DDBJ databases">
        <authorList>
            <person name="de Groot N.N."/>
        </authorList>
    </citation>
    <scope>NUCLEOTIDE SEQUENCE [LARGE SCALE GENOMIC DNA]</scope>
    <source>
        <strain evidence="4 5">KH2T6</strain>
    </source>
</reference>
<keyword evidence="3" id="KW-0812">Transmembrane</keyword>